<proteinExistence type="predicted"/>
<gene>
    <name evidence="1" type="ORF">KK062_30365</name>
</gene>
<dbReference type="EMBL" id="JAHESE010000185">
    <property type="protein sequence ID" value="MBT1712578.1"/>
    <property type="molecule type" value="Genomic_DNA"/>
</dbReference>
<evidence type="ECO:0000313" key="2">
    <source>
        <dbReference type="Proteomes" id="UP001319080"/>
    </source>
</evidence>
<dbReference type="Proteomes" id="UP001319080">
    <property type="component" value="Unassembled WGS sequence"/>
</dbReference>
<name>A0AAP2E595_9BACT</name>
<feature type="non-terminal residue" evidence="1">
    <location>
        <position position="93"/>
    </location>
</feature>
<accession>A0AAP2E595</accession>
<evidence type="ECO:0000313" key="1">
    <source>
        <dbReference type="EMBL" id="MBT1712578.1"/>
    </source>
</evidence>
<feature type="non-terminal residue" evidence="1">
    <location>
        <position position="1"/>
    </location>
</feature>
<dbReference type="AlphaFoldDB" id="A0AAP2E595"/>
<comment type="caution">
    <text evidence="1">The sequence shown here is derived from an EMBL/GenBank/DDBJ whole genome shotgun (WGS) entry which is preliminary data.</text>
</comment>
<reference evidence="1 2" key="1">
    <citation type="submission" date="2021-05" db="EMBL/GenBank/DDBJ databases">
        <title>A Polyphasic approach of four new species of the genus Ohtaekwangia: Ohtaekwangia histidinii sp. nov., Ohtaekwangia cretensis sp. nov., Ohtaekwangia indiensis sp. nov., Ohtaekwangia reichenbachii sp. nov. from diverse environment.</title>
        <authorList>
            <person name="Octaviana S."/>
        </authorList>
    </citation>
    <scope>NUCLEOTIDE SEQUENCE [LARGE SCALE GENOMIC DNA]</scope>
    <source>
        <strain evidence="1 2">PWU5</strain>
    </source>
</reference>
<organism evidence="1 2">
    <name type="scientific">Dawidia cretensis</name>
    <dbReference type="NCBI Taxonomy" id="2782350"/>
    <lineage>
        <taxon>Bacteria</taxon>
        <taxon>Pseudomonadati</taxon>
        <taxon>Bacteroidota</taxon>
        <taxon>Cytophagia</taxon>
        <taxon>Cytophagales</taxon>
        <taxon>Chryseotaleaceae</taxon>
        <taxon>Dawidia</taxon>
    </lineage>
</organism>
<protein>
    <submittedName>
        <fullName evidence="1">Uncharacterized protein</fullName>
    </submittedName>
</protein>
<keyword evidence="2" id="KW-1185">Reference proteome</keyword>
<dbReference type="RefSeq" id="WP_254088121.1">
    <property type="nucleotide sequence ID" value="NZ_JAHESE010000185.1"/>
</dbReference>
<sequence>NRSSNQLVDYQLPAMTGFPGVLSNLDATVENEGIELALQTRNIETENIRWSSIFNITFPKTRLVEFPGLETSPYASQFKIGEPLSIQRGYVWA</sequence>